<dbReference type="PROSITE" id="PS51722">
    <property type="entry name" value="G_TR_2"/>
    <property type="match status" value="1"/>
</dbReference>
<dbReference type="RefSeq" id="WP_091829378.1">
    <property type="nucleotide sequence ID" value="NZ_FNZK01000003.1"/>
</dbReference>
<feature type="domain" description="Tr-type G" evidence="6">
    <location>
        <begin position="7"/>
        <end position="279"/>
    </location>
</feature>
<dbReference type="NCBIfam" id="NF009891">
    <property type="entry name" value="PRK13351.1-1"/>
    <property type="match status" value="1"/>
</dbReference>
<dbReference type="Pfam" id="PF00009">
    <property type="entry name" value="GTP_EFTU"/>
    <property type="match status" value="1"/>
</dbReference>
<evidence type="ECO:0000313" key="8">
    <source>
        <dbReference type="Proteomes" id="UP000199662"/>
    </source>
</evidence>
<keyword evidence="4" id="KW-0342">GTP-binding</keyword>
<dbReference type="Gene3D" id="3.30.230.10">
    <property type="match status" value="1"/>
</dbReference>
<evidence type="ECO:0000313" key="7">
    <source>
        <dbReference type="EMBL" id="SEJ07539.1"/>
    </source>
</evidence>
<evidence type="ECO:0000259" key="6">
    <source>
        <dbReference type="PROSITE" id="PS51722"/>
    </source>
</evidence>
<dbReference type="FunFam" id="3.30.230.10:FF:000003">
    <property type="entry name" value="Elongation factor G"/>
    <property type="match status" value="1"/>
</dbReference>
<dbReference type="InterPro" id="IPR053905">
    <property type="entry name" value="EF-G-like_DII"/>
</dbReference>
<dbReference type="InterPro" id="IPR009022">
    <property type="entry name" value="EFG_III"/>
</dbReference>
<dbReference type="SMART" id="SM00838">
    <property type="entry name" value="EFG_C"/>
    <property type="match status" value="1"/>
</dbReference>
<dbReference type="InterPro" id="IPR027417">
    <property type="entry name" value="P-loop_NTPase"/>
</dbReference>
<dbReference type="Gene3D" id="3.30.70.240">
    <property type="match status" value="1"/>
</dbReference>
<dbReference type="InterPro" id="IPR004540">
    <property type="entry name" value="Transl_elong_EFG/EF2"/>
</dbReference>
<dbReference type="InterPro" id="IPR035649">
    <property type="entry name" value="EFG_V"/>
</dbReference>
<dbReference type="InterPro" id="IPR014721">
    <property type="entry name" value="Ribsml_uS5_D2-typ_fold_subgr"/>
</dbReference>
<dbReference type="CDD" id="cd04170">
    <property type="entry name" value="EF-G_bact"/>
    <property type="match status" value="1"/>
</dbReference>
<dbReference type="GO" id="GO:0003924">
    <property type="term" value="F:GTPase activity"/>
    <property type="evidence" value="ECO:0007669"/>
    <property type="project" value="InterPro"/>
</dbReference>
<dbReference type="Proteomes" id="UP000199662">
    <property type="component" value="Unassembled WGS sequence"/>
</dbReference>
<evidence type="ECO:0000256" key="2">
    <source>
        <dbReference type="ARBA" id="ARBA00017872"/>
    </source>
</evidence>
<evidence type="ECO:0000256" key="3">
    <source>
        <dbReference type="ARBA" id="ARBA00022741"/>
    </source>
</evidence>
<reference evidence="7 8" key="1">
    <citation type="submission" date="2016-10" db="EMBL/GenBank/DDBJ databases">
        <authorList>
            <person name="de Groot N.N."/>
        </authorList>
    </citation>
    <scope>NUCLEOTIDE SEQUENCE [LARGE SCALE GENOMIC DNA]</scope>
    <source>
        <strain evidence="7 8">DSM 2179</strain>
    </source>
</reference>
<accession>A0A1H6VSB4</accession>
<dbReference type="CDD" id="cd03713">
    <property type="entry name" value="EFG_mtEFG_C"/>
    <property type="match status" value="1"/>
</dbReference>
<dbReference type="InterPro" id="IPR005517">
    <property type="entry name" value="Transl_elong_EFG/EF2_IV"/>
</dbReference>
<dbReference type="CDD" id="cd01434">
    <property type="entry name" value="EFG_mtEFG1_IV"/>
    <property type="match status" value="1"/>
</dbReference>
<dbReference type="InterPro" id="IPR020568">
    <property type="entry name" value="Ribosomal_Su5_D2-typ_SF"/>
</dbReference>
<dbReference type="NCBIfam" id="NF009381">
    <property type="entry name" value="PRK12740.1-5"/>
    <property type="match status" value="1"/>
</dbReference>
<dbReference type="Pfam" id="PF14492">
    <property type="entry name" value="EFG_III"/>
    <property type="match status" value="1"/>
</dbReference>
<dbReference type="Pfam" id="PF00679">
    <property type="entry name" value="EFG_C"/>
    <property type="match status" value="1"/>
</dbReference>
<dbReference type="CDD" id="cd16262">
    <property type="entry name" value="EFG_III"/>
    <property type="match status" value="1"/>
</dbReference>
<dbReference type="CDD" id="cd04088">
    <property type="entry name" value="EFG_mtEFG_II"/>
    <property type="match status" value="1"/>
</dbReference>
<dbReference type="STRING" id="84035.SAMN05660742_10367"/>
<dbReference type="Pfam" id="PF22042">
    <property type="entry name" value="EF-G_D2"/>
    <property type="match status" value="1"/>
</dbReference>
<dbReference type="FunFam" id="3.30.70.240:FF:000001">
    <property type="entry name" value="Elongation factor G"/>
    <property type="match status" value="1"/>
</dbReference>
<dbReference type="NCBIfam" id="TIGR00484">
    <property type="entry name" value="EF-G"/>
    <property type="match status" value="1"/>
</dbReference>
<dbReference type="Gene3D" id="3.30.70.870">
    <property type="entry name" value="Elongation Factor G (Translational Gtpase), domain 3"/>
    <property type="match status" value="1"/>
</dbReference>
<dbReference type="InterPro" id="IPR000795">
    <property type="entry name" value="T_Tr_GTP-bd_dom"/>
</dbReference>
<evidence type="ECO:0000256" key="5">
    <source>
        <dbReference type="NCBIfam" id="TIGR00484"/>
    </source>
</evidence>
<dbReference type="GO" id="GO:0003746">
    <property type="term" value="F:translation elongation factor activity"/>
    <property type="evidence" value="ECO:0007669"/>
    <property type="project" value="UniProtKB-UniRule"/>
</dbReference>
<dbReference type="PANTHER" id="PTHR43261:SF6">
    <property type="entry name" value="ELONGATION FACTOR G-LIKE PROTEIN"/>
    <property type="match status" value="1"/>
</dbReference>
<dbReference type="SUPFAM" id="SSF54980">
    <property type="entry name" value="EF-G C-terminal domain-like"/>
    <property type="match status" value="2"/>
</dbReference>
<dbReference type="SMART" id="SM00889">
    <property type="entry name" value="EFG_IV"/>
    <property type="match status" value="1"/>
</dbReference>
<dbReference type="SUPFAM" id="SSF50447">
    <property type="entry name" value="Translation proteins"/>
    <property type="match status" value="1"/>
</dbReference>
<evidence type="ECO:0000256" key="1">
    <source>
        <dbReference type="ARBA" id="ARBA00005870"/>
    </source>
</evidence>
<organism evidence="7 8">
    <name type="scientific">Propionispira arboris</name>
    <dbReference type="NCBI Taxonomy" id="84035"/>
    <lineage>
        <taxon>Bacteria</taxon>
        <taxon>Bacillati</taxon>
        <taxon>Bacillota</taxon>
        <taxon>Negativicutes</taxon>
        <taxon>Selenomonadales</taxon>
        <taxon>Selenomonadaceae</taxon>
        <taxon>Propionispira</taxon>
    </lineage>
</organism>
<keyword evidence="8" id="KW-1185">Reference proteome</keyword>
<dbReference type="NCBIfam" id="TIGR00231">
    <property type="entry name" value="small_GTP"/>
    <property type="match status" value="1"/>
</dbReference>
<dbReference type="InterPro" id="IPR000640">
    <property type="entry name" value="EFG_V-like"/>
</dbReference>
<comment type="similarity">
    <text evidence="1">Belongs to the TRAFAC class translation factor GTPase superfamily. Classic translation factor GTPase family. EF-G/EF-2 subfamily.</text>
</comment>
<dbReference type="InterPro" id="IPR047872">
    <property type="entry name" value="EFG_IV"/>
</dbReference>
<dbReference type="EMBL" id="FNZK01000003">
    <property type="protein sequence ID" value="SEJ07539.1"/>
    <property type="molecule type" value="Genomic_DNA"/>
</dbReference>
<keyword evidence="3" id="KW-0547">Nucleotide-binding</keyword>
<protein>
    <recommendedName>
        <fullName evidence="2 5">Elongation factor G</fullName>
    </recommendedName>
</protein>
<dbReference type="PRINTS" id="PR00315">
    <property type="entry name" value="ELONGATNFCT"/>
</dbReference>
<dbReference type="InterPro" id="IPR035647">
    <property type="entry name" value="EFG_III/V"/>
</dbReference>
<keyword evidence="7" id="KW-0648">Protein biosynthesis</keyword>
<dbReference type="SUPFAM" id="SSF52540">
    <property type="entry name" value="P-loop containing nucleoside triphosphate hydrolases"/>
    <property type="match status" value="1"/>
</dbReference>
<dbReference type="NCBIfam" id="NF009379">
    <property type="entry name" value="PRK12740.1-3"/>
    <property type="match status" value="1"/>
</dbReference>
<sequence>MKEYSSKNLRNIAIIGHGKCGKTTLAEACLFNAGAVKRLGKVDDGTAATDFDPEEIKRKLSISSALASCEWQGYKLNFIDTPGYPDFFGDVEGALLAADNALVVLSAPSGIEVETERVWKYASDIGLPRAVFINKMDREHADFEGVVSQLRMKFGPGVVPIQIPIGHAAAFQGVVDLLTMHTKIVTVKDDVVEGGIPEYLAAEVEQARQKLIEVVAEYNNELLTKYIEGEEITEVELAAALIEGIHSAKIFPVLCGSGYRNVGVMKMMNAMVEYMPVPYFKTSLGTDPDNGDLLERKTEGAFSGQVFKTLVDPFVGRLSFIKVLSGVLKSESYVYNVNIKKNERIGNIVTMQGKRQEHVNCINAGDICMVGKLQETNTGDTLCDKNSPILYEKIVYPKSMLTMAISPKNKGDEEKIGSALTKMKDEDPTLCLGKNSETKDFLINGIGEVQLEIVIEKMKRKYGVEACLHQSIVPYRETIKKKVKVEGKHKKQSGGHGQFGHVWLEIEPLEPGAGNEFIESIFGGAVPRQYIPAVEKGTFETLQAGVLAGYPVVDVKVNLVDGSYHNVDSSELAFKVATAQAIKKGVMDAVPVLLEPIYQVVIEAPEYYTGDVIGSLNTKRAHISSTDVRDDGSGRICAEVPLAELNKYATHLRSLTQGRGTFDMEFSHYQELPVKLAELIILDYQHKKAQ</sequence>
<evidence type="ECO:0000256" key="4">
    <source>
        <dbReference type="ARBA" id="ARBA00023134"/>
    </source>
</evidence>
<dbReference type="Pfam" id="PF03764">
    <property type="entry name" value="EFG_IV"/>
    <property type="match status" value="1"/>
</dbReference>
<dbReference type="SUPFAM" id="SSF54211">
    <property type="entry name" value="Ribosomal protein S5 domain 2-like"/>
    <property type="match status" value="1"/>
</dbReference>
<dbReference type="Gene3D" id="3.40.50.300">
    <property type="entry name" value="P-loop containing nucleotide triphosphate hydrolases"/>
    <property type="match status" value="1"/>
</dbReference>
<dbReference type="InterPro" id="IPR005225">
    <property type="entry name" value="Small_GTP-bd"/>
</dbReference>
<keyword evidence="7" id="KW-0251">Elongation factor</keyword>
<dbReference type="GO" id="GO:0005525">
    <property type="term" value="F:GTP binding"/>
    <property type="evidence" value="ECO:0007669"/>
    <property type="project" value="UniProtKB-UniRule"/>
</dbReference>
<dbReference type="InterPro" id="IPR041095">
    <property type="entry name" value="EFG_II"/>
</dbReference>
<dbReference type="GO" id="GO:0032790">
    <property type="term" value="P:ribosome disassembly"/>
    <property type="evidence" value="ECO:0007669"/>
    <property type="project" value="TreeGrafter"/>
</dbReference>
<dbReference type="Gene3D" id="2.40.30.10">
    <property type="entry name" value="Translation factors"/>
    <property type="match status" value="1"/>
</dbReference>
<gene>
    <name evidence="7" type="ORF">SAMN05660742_10367</name>
</gene>
<proteinExistence type="inferred from homology"/>
<dbReference type="AlphaFoldDB" id="A0A1H6VSB4"/>
<dbReference type="PANTHER" id="PTHR43261">
    <property type="entry name" value="TRANSLATION ELONGATION FACTOR G-RELATED"/>
    <property type="match status" value="1"/>
</dbReference>
<name>A0A1H6VSB4_9FIRM</name>
<dbReference type="InterPro" id="IPR009000">
    <property type="entry name" value="Transl_B-barrel_sf"/>
</dbReference>